<keyword evidence="4" id="KW-0597">Phosphoprotein</keyword>
<evidence type="ECO:0000256" key="2">
    <source>
        <dbReference type="ARBA" id="ARBA00004370"/>
    </source>
</evidence>
<protein>
    <recommendedName>
        <fullName evidence="3">histidine kinase</fullName>
        <ecNumber evidence="3">2.7.13.3</ecNumber>
    </recommendedName>
</protein>
<dbReference type="InterPro" id="IPR036097">
    <property type="entry name" value="HisK_dim/P_sf"/>
</dbReference>
<dbReference type="GO" id="GO:0005886">
    <property type="term" value="C:plasma membrane"/>
    <property type="evidence" value="ECO:0007669"/>
    <property type="project" value="TreeGrafter"/>
</dbReference>
<keyword evidence="6 10" id="KW-0418">Kinase</keyword>
<gene>
    <name evidence="10" type="ORF">H9704_02710</name>
</gene>
<evidence type="ECO:0000313" key="11">
    <source>
        <dbReference type="Proteomes" id="UP000823910"/>
    </source>
</evidence>
<dbReference type="AlphaFoldDB" id="A0A9D2MY29"/>
<dbReference type="InterPro" id="IPR050351">
    <property type="entry name" value="BphY/WalK/GraS-like"/>
</dbReference>
<accession>A0A9D2MY29</accession>
<feature type="transmembrane region" description="Helical" evidence="8">
    <location>
        <begin position="147"/>
        <end position="168"/>
    </location>
</feature>
<evidence type="ECO:0000256" key="4">
    <source>
        <dbReference type="ARBA" id="ARBA00022553"/>
    </source>
</evidence>
<dbReference type="CDD" id="cd00075">
    <property type="entry name" value="HATPase"/>
    <property type="match status" value="1"/>
</dbReference>
<dbReference type="CDD" id="cd00082">
    <property type="entry name" value="HisKA"/>
    <property type="match status" value="1"/>
</dbReference>
<evidence type="ECO:0000256" key="7">
    <source>
        <dbReference type="ARBA" id="ARBA00023012"/>
    </source>
</evidence>
<dbReference type="InterPro" id="IPR005467">
    <property type="entry name" value="His_kinase_dom"/>
</dbReference>
<comment type="caution">
    <text evidence="10">The sequence shown here is derived from an EMBL/GenBank/DDBJ whole genome shotgun (WGS) entry which is preliminary data.</text>
</comment>
<dbReference type="EC" id="2.7.13.3" evidence="3"/>
<dbReference type="PANTHER" id="PTHR45453">
    <property type="entry name" value="PHOSPHATE REGULON SENSOR PROTEIN PHOR"/>
    <property type="match status" value="1"/>
</dbReference>
<dbReference type="EMBL" id="DWWT01000008">
    <property type="protein sequence ID" value="HJC05055.1"/>
    <property type="molecule type" value="Genomic_DNA"/>
</dbReference>
<dbReference type="GO" id="GO:0004721">
    <property type="term" value="F:phosphoprotein phosphatase activity"/>
    <property type="evidence" value="ECO:0007669"/>
    <property type="project" value="TreeGrafter"/>
</dbReference>
<dbReference type="PROSITE" id="PS50109">
    <property type="entry name" value="HIS_KIN"/>
    <property type="match status" value="1"/>
</dbReference>
<dbReference type="Pfam" id="PF02518">
    <property type="entry name" value="HATPase_c"/>
    <property type="match status" value="1"/>
</dbReference>
<dbReference type="InterPro" id="IPR003661">
    <property type="entry name" value="HisK_dim/P_dom"/>
</dbReference>
<dbReference type="Pfam" id="PF00512">
    <property type="entry name" value="HisKA"/>
    <property type="match status" value="1"/>
</dbReference>
<dbReference type="InterPro" id="IPR003594">
    <property type="entry name" value="HATPase_dom"/>
</dbReference>
<keyword evidence="8" id="KW-1133">Transmembrane helix</keyword>
<dbReference type="InterPro" id="IPR036890">
    <property type="entry name" value="HATPase_C_sf"/>
</dbReference>
<dbReference type="SMART" id="SM00387">
    <property type="entry name" value="HATPase_c"/>
    <property type="match status" value="1"/>
</dbReference>
<evidence type="ECO:0000313" key="10">
    <source>
        <dbReference type="EMBL" id="HJC05055.1"/>
    </source>
</evidence>
<keyword evidence="8" id="KW-0472">Membrane</keyword>
<dbReference type="PANTHER" id="PTHR45453:SF1">
    <property type="entry name" value="PHOSPHATE REGULON SENSOR PROTEIN PHOR"/>
    <property type="match status" value="1"/>
</dbReference>
<dbReference type="GO" id="GO:0000155">
    <property type="term" value="F:phosphorelay sensor kinase activity"/>
    <property type="evidence" value="ECO:0007669"/>
    <property type="project" value="InterPro"/>
</dbReference>
<evidence type="ECO:0000256" key="3">
    <source>
        <dbReference type="ARBA" id="ARBA00012438"/>
    </source>
</evidence>
<comment type="subcellular location">
    <subcellularLocation>
        <location evidence="2">Membrane</location>
    </subcellularLocation>
</comment>
<sequence>MKSLMRIYIRSLITCFLLFAAFILVQMGIAAVVAGRIYNREVPGRYFIQNIYEALGTGGEEALLDEMGASFAMLLDDEGNLVWSKDLPGELAHSYTSSQIASFSRWYLEDYPVSVWGGEKGLLVVGHPKGSVWNYSIHQNMRELKGLLTFLCLGAAATFFGILLLFFISGFRYYRRMRILGEGIEMLAAGEPVSLPETGQIRETAKALNTASRRLLSQRQALDKRDEARTQWIQGVSHDIRTPLSLIMGYADMLQTQMGKEEPAGRMAAMIRQQSLRIRNLVEDLNIVSRLEYGRQPLRLAEISPAALLRQVLADLLNTVENETAYPIAIEISPAFGRVRTAGDENLLFRAFYNILSNSIRHNEEGCRLTVQAYMEGDAPVICFADDGAGIPGAVCRYLNEGISPEEDVHLMGLRIVRQIIISHGWTIRAENAGHCIRIRLGSVRTEQSFENAP</sequence>
<keyword evidence="7" id="KW-0902">Two-component regulatory system</keyword>
<dbReference type="Proteomes" id="UP000823910">
    <property type="component" value="Unassembled WGS sequence"/>
</dbReference>
<reference evidence="10" key="1">
    <citation type="journal article" date="2021" name="PeerJ">
        <title>Extensive microbial diversity within the chicken gut microbiome revealed by metagenomics and culture.</title>
        <authorList>
            <person name="Gilroy R."/>
            <person name="Ravi A."/>
            <person name="Getino M."/>
            <person name="Pursley I."/>
            <person name="Horton D.L."/>
            <person name="Alikhan N.F."/>
            <person name="Baker D."/>
            <person name="Gharbi K."/>
            <person name="Hall N."/>
            <person name="Watson M."/>
            <person name="Adriaenssens E.M."/>
            <person name="Foster-Nyarko E."/>
            <person name="Jarju S."/>
            <person name="Secka A."/>
            <person name="Antonio M."/>
            <person name="Oren A."/>
            <person name="Chaudhuri R.R."/>
            <person name="La Ragione R."/>
            <person name="Hildebrand F."/>
            <person name="Pallen M.J."/>
        </authorList>
    </citation>
    <scope>NUCLEOTIDE SEQUENCE</scope>
    <source>
        <strain evidence="10">CHK180-15479</strain>
    </source>
</reference>
<evidence type="ECO:0000256" key="5">
    <source>
        <dbReference type="ARBA" id="ARBA00022679"/>
    </source>
</evidence>
<keyword evidence="5" id="KW-0808">Transferase</keyword>
<dbReference type="SUPFAM" id="SSF47384">
    <property type="entry name" value="Homodimeric domain of signal transducing histidine kinase"/>
    <property type="match status" value="1"/>
</dbReference>
<proteinExistence type="predicted"/>
<dbReference type="SMART" id="SM00388">
    <property type="entry name" value="HisKA"/>
    <property type="match status" value="1"/>
</dbReference>
<keyword evidence="8" id="KW-0812">Transmembrane</keyword>
<evidence type="ECO:0000256" key="1">
    <source>
        <dbReference type="ARBA" id="ARBA00000085"/>
    </source>
</evidence>
<feature type="domain" description="Histidine kinase" evidence="9">
    <location>
        <begin position="235"/>
        <end position="432"/>
    </location>
</feature>
<comment type="catalytic activity">
    <reaction evidence="1">
        <text>ATP + protein L-histidine = ADP + protein N-phospho-L-histidine.</text>
        <dbReference type="EC" id="2.7.13.3"/>
    </reaction>
</comment>
<dbReference type="GO" id="GO:0016036">
    <property type="term" value="P:cellular response to phosphate starvation"/>
    <property type="evidence" value="ECO:0007669"/>
    <property type="project" value="TreeGrafter"/>
</dbReference>
<evidence type="ECO:0000259" key="9">
    <source>
        <dbReference type="PROSITE" id="PS50109"/>
    </source>
</evidence>
<dbReference type="Gene3D" id="3.30.565.10">
    <property type="entry name" value="Histidine kinase-like ATPase, C-terminal domain"/>
    <property type="match status" value="1"/>
</dbReference>
<organism evidence="10 11">
    <name type="scientific">Candidatus Enterocloster excrementipullorum</name>
    <dbReference type="NCBI Taxonomy" id="2838559"/>
    <lineage>
        <taxon>Bacteria</taxon>
        <taxon>Bacillati</taxon>
        <taxon>Bacillota</taxon>
        <taxon>Clostridia</taxon>
        <taxon>Lachnospirales</taxon>
        <taxon>Lachnospiraceae</taxon>
        <taxon>Enterocloster</taxon>
    </lineage>
</organism>
<evidence type="ECO:0000256" key="8">
    <source>
        <dbReference type="SAM" id="Phobius"/>
    </source>
</evidence>
<dbReference type="SUPFAM" id="SSF55874">
    <property type="entry name" value="ATPase domain of HSP90 chaperone/DNA topoisomerase II/histidine kinase"/>
    <property type="match status" value="1"/>
</dbReference>
<evidence type="ECO:0000256" key="6">
    <source>
        <dbReference type="ARBA" id="ARBA00022777"/>
    </source>
</evidence>
<dbReference type="Gene3D" id="1.10.287.130">
    <property type="match status" value="1"/>
</dbReference>
<reference evidence="10" key="2">
    <citation type="submission" date="2021-04" db="EMBL/GenBank/DDBJ databases">
        <authorList>
            <person name="Gilroy R."/>
        </authorList>
    </citation>
    <scope>NUCLEOTIDE SEQUENCE</scope>
    <source>
        <strain evidence="10">CHK180-15479</strain>
    </source>
</reference>
<name>A0A9D2MY29_9FIRM</name>